<evidence type="ECO:0000259" key="3">
    <source>
        <dbReference type="PROSITE" id="PS50075"/>
    </source>
</evidence>
<keyword evidence="5" id="KW-1185">Reference proteome</keyword>
<dbReference type="GO" id="GO:0031177">
    <property type="term" value="F:phosphopantetheine binding"/>
    <property type="evidence" value="ECO:0007669"/>
    <property type="project" value="InterPro"/>
</dbReference>
<dbReference type="OrthoDB" id="2085352at2"/>
<dbReference type="SMART" id="SM00823">
    <property type="entry name" value="PKS_PP"/>
    <property type="match status" value="1"/>
</dbReference>
<gene>
    <name evidence="4" type="ORF">EAT49_00920</name>
</gene>
<proteinExistence type="predicted"/>
<comment type="caution">
    <text evidence="4">The sequence shown here is derived from an EMBL/GenBank/DDBJ whole genome shotgun (WGS) entry which is preliminary data.</text>
</comment>
<dbReference type="EMBL" id="RDRB01000001">
    <property type="protein sequence ID" value="ROU03998.1"/>
    <property type="molecule type" value="Genomic_DNA"/>
</dbReference>
<evidence type="ECO:0000313" key="5">
    <source>
        <dbReference type="Proteomes" id="UP000268016"/>
    </source>
</evidence>
<keyword evidence="1" id="KW-0596">Phosphopantetheine</keyword>
<keyword evidence="2" id="KW-0597">Phosphoprotein</keyword>
<dbReference type="Gene3D" id="1.10.1200.10">
    <property type="entry name" value="ACP-like"/>
    <property type="match status" value="1"/>
</dbReference>
<evidence type="ECO:0000256" key="1">
    <source>
        <dbReference type="ARBA" id="ARBA00022450"/>
    </source>
</evidence>
<name>A0A3N2R999_9RHOB</name>
<evidence type="ECO:0000256" key="2">
    <source>
        <dbReference type="ARBA" id="ARBA00022553"/>
    </source>
</evidence>
<reference evidence="4 5" key="1">
    <citation type="submission" date="2018-10" db="EMBL/GenBank/DDBJ databases">
        <title>Histidinibacterium lentulum gen. nov., sp. nov., a marine bacterium from the culture broth of Picochlorum sp. 122.</title>
        <authorList>
            <person name="Wang G."/>
        </authorList>
    </citation>
    <scope>NUCLEOTIDE SEQUENCE [LARGE SCALE GENOMIC DNA]</scope>
    <source>
        <strain evidence="4 5">B17</strain>
    </source>
</reference>
<dbReference type="SUPFAM" id="SSF47336">
    <property type="entry name" value="ACP-like"/>
    <property type="match status" value="1"/>
</dbReference>
<dbReference type="InterPro" id="IPR009081">
    <property type="entry name" value="PP-bd_ACP"/>
</dbReference>
<organism evidence="4 5">
    <name type="scientific">Histidinibacterium lentulum</name>
    <dbReference type="NCBI Taxonomy" id="2480588"/>
    <lineage>
        <taxon>Bacteria</taxon>
        <taxon>Pseudomonadati</taxon>
        <taxon>Pseudomonadota</taxon>
        <taxon>Alphaproteobacteria</taxon>
        <taxon>Rhodobacterales</taxon>
        <taxon>Paracoccaceae</taxon>
        <taxon>Histidinibacterium</taxon>
    </lineage>
</organism>
<accession>A0A3N2R999</accession>
<dbReference type="InterPro" id="IPR020806">
    <property type="entry name" value="PKS_PP-bd"/>
</dbReference>
<dbReference type="InterPro" id="IPR036736">
    <property type="entry name" value="ACP-like_sf"/>
</dbReference>
<evidence type="ECO:0000313" key="4">
    <source>
        <dbReference type="EMBL" id="ROU03998.1"/>
    </source>
</evidence>
<dbReference type="PROSITE" id="PS50075">
    <property type="entry name" value="CARRIER"/>
    <property type="match status" value="1"/>
</dbReference>
<protein>
    <submittedName>
        <fullName evidence="4">Acyl carrier protein</fullName>
    </submittedName>
</protein>
<dbReference type="Pfam" id="PF00550">
    <property type="entry name" value="PP-binding"/>
    <property type="match status" value="1"/>
</dbReference>
<feature type="domain" description="Carrier" evidence="3">
    <location>
        <begin position="7"/>
        <end position="82"/>
    </location>
</feature>
<dbReference type="AlphaFoldDB" id="A0A3N2R999"/>
<dbReference type="Proteomes" id="UP000268016">
    <property type="component" value="Unassembled WGS sequence"/>
</dbReference>
<sequence>MSLSRSDGIPDLEAVVAAVFAAVFPDADITRESDFFDLGGDSGAALEIVLHLEERLGRPVHPAALLHHPVVGDLASFLMAEADSTSSK</sequence>